<name>A0A6C0C5B2_9ZZZZ</name>
<dbReference type="SUPFAM" id="SSF54928">
    <property type="entry name" value="RNA-binding domain, RBD"/>
    <property type="match status" value="1"/>
</dbReference>
<reference evidence="1" key="1">
    <citation type="journal article" date="2020" name="Nature">
        <title>Giant virus diversity and host interactions through global metagenomics.</title>
        <authorList>
            <person name="Schulz F."/>
            <person name="Roux S."/>
            <person name="Paez-Espino D."/>
            <person name="Jungbluth S."/>
            <person name="Walsh D.A."/>
            <person name="Denef V.J."/>
            <person name="McMahon K.D."/>
            <person name="Konstantinidis K.T."/>
            <person name="Eloe-Fadrosh E.A."/>
            <person name="Kyrpides N.C."/>
            <person name="Woyke T."/>
        </authorList>
    </citation>
    <scope>NUCLEOTIDE SEQUENCE</scope>
    <source>
        <strain evidence="1">GVMAG-M-3300020185-33</strain>
    </source>
</reference>
<evidence type="ECO:0000313" key="1">
    <source>
        <dbReference type="EMBL" id="QHS99281.1"/>
    </source>
</evidence>
<organism evidence="1">
    <name type="scientific">viral metagenome</name>
    <dbReference type="NCBI Taxonomy" id="1070528"/>
    <lineage>
        <taxon>unclassified sequences</taxon>
        <taxon>metagenomes</taxon>
        <taxon>organismal metagenomes</taxon>
    </lineage>
</organism>
<dbReference type="InterPro" id="IPR035979">
    <property type="entry name" value="RBD_domain_sf"/>
</dbReference>
<proteinExistence type="predicted"/>
<accession>A0A6C0C5B2</accession>
<dbReference type="InterPro" id="IPR012677">
    <property type="entry name" value="Nucleotide-bd_a/b_plait_sf"/>
</dbReference>
<sequence>MLAPSLCIPRILDSSITKNDIYKVFNKYNWGPISRIDMVNKNNSIKAFIHFKFWFDNQNNSDIKNKIENGESINIIYSKPWFWKCSLSKFSKP</sequence>
<dbReference type="EMBL" id="MN739337">
    <property type="protein sequence ID" value="QHS99281.1"/>
    <property type="molecule type" value="Genomic_DNA"/>
</dbReference>
<protein>
    <submittedName>
        <fullName evidence="1">Uncharacterized protein</fullName>
    </submittedName>
</protein>
<dbReference type="Gene3D" id="3.30.70.330">
    <property type="match status" value="1"/>
</dbReference>
<dbReference type="GO" id="GO:0003676">
    <property type="term" value="F:nucleic acid binding"/>
    <property type="evidence" value="ECO:0007669"/>
    <property type="project" value="InterPro"/>
</dbReference>
<dbReference type="AlphaFoldDB" id="A0A6C0C5B2"/>